<dbReference type="EMBL" id="CP114040">
    <property type="protein sequence ID" value="WAS91516.1"/>
    <property type="molecule type" value="Genomic_DNA"/>
</dbReference>
<dbReference type="Proteomes" id="UP001164459">
    <property type="component" value="Chromosome"/>
</dbReference>
<dbReference type="SUPFAM" id="SSF51197">
    <property type="entry name" value="Clavaminate synthase-like"/>
    <property type="match status" value="1"/>
</dbReference>
<reference evidence="1" key="1">
    <citation type="submission" date="2022-11" db="EMBL/GenBank/DDBJ databases">
        <title>Minimal conservation of predation-associated metabolite biosynthetic gene clusters underscores biosynthetic potential of Myxococcota including descriptions for ten novel species: Archangium lansinium sp. nov., Myxococcus landrumus sp. nov., Nannocystis bai.</title>
        <authorList>
            <person name="Ahearne A."/>
            <person name="Stevens C."/>
            <person name="Dowd S."/>
        </authorList>
    </citation>
    <scope>NUCLEOTIDE SEQUENCE</scope>
    <source>
        <strain evidence="1">Fl3</strain>
    </source>
</reference>
<sequence length="336" mass="37596">MTMPDCDRCACNALTVFITSSESTSDLQCVARMRQLLGAMSFHRPVPTPEEVARFRRRGLIKIDQLMSPSEIEALRNGCMDSIWTPDDPKGLPGFANIAFTPRQTVFDRIAGDESLRSLLRALVGERLIFTTGNRFSLEPGATGSPWHFGRLTFCSIQPLELGYSLWIPLDPIDTRRQHGGMVWVPTDAWDARGRFQLWAGHIRRGSDSAVREQLEVALRAQFGGKSGFPMLGPYDREFLELHAETADFAVGDAFLFNKFVWHRTEPLRVGEMQQRVAVVLRFVSEDATLARDLMLAATSTMDEPTRRAQGIFGSFLHDIDDGALLRSSSFCPAPL</sequence>
<dbReference type="RefSeq" id="WP_269033878.1">
    <property type="nucleotide sequence ID" value="NZ_CP114040.1"/>
</dbReference>
<evidence type="ECO:0000313" key="1">
    <source>
        <dbReference type="EMBL" id="WAS91516.1"/>
    </source>
</evidence>
<dbReference type="Gene3D" id="2.60.120.620">
    <property type="entry name" value="q2cbj1_9rhob like domain"/>
    <property type="match status" value="1"/>
</dbReference>
<protein>
    <recommendedName>
        <fullName evidence="3">Phytanoyl-CoA dioxygenase family protein</fullName>
    </recommendedName>
</protein>
<name>A0ABY7GX44_9BACT</name>
<proteinExistence type="predicted"/>
<organism evidence="1 2">
    <name type="scientific">Nannocystis punicea</name>
    <dbReference type="NCBI Taxonomy" id="2995304"/>
    <lineage>
        <taxon>Bacteria</taxon>
        <taxon>Pseudomonadati</taxon>
        <taxon>Myxococcota</taxon>
        <taxon>Polyangia</taxon>
        <taxon>Nannocystales</taxon>
        <taxon>Nannocystaceae</taxon>
        <taxon>Nannocystis</taxon>
    </lineage>
</organism>
<evidence type="ECO:0008006" key="3">
    <source>
        <dbReference type="Google" id="ProtNLM"/>
    </source>
</evidence>
<keyword evidence="2" id="KW-1185">Reference proteome</keyword>
<accession>A0ABY7GX44</accession>
<gene>
    <name evidence="1" type="ORF">O0S08_35485</name>
</gene>
<evidence type="ECO:0000313" key="2">
    <source>
        <dbReference type="Proteomes" id="UP001164459"/>
    </source>
</evidence>